<accession>A0A0W0GEI1</accession>
<gene>
    <name evidence="1" type="ORF">WG66_466</name>
</gene>
<name>A0A0W0GEI1_MONRR</name>
<dbReference type="Proteomes" id="UP000054988">
    <property type="component" value="Unassembled WGS sequence"/>
</dbReference>
<sequence>MAHVREAVHSLLIFYHHNVGDETAIGYTKRLGARRDG</sequence>
<reference evidence="1 2" key="1">
    <citation type="submission" date="2015-12" db="EMBL/GenBank/DDBJ databases">
        <title>Draft genome sequence of Moniliophthora roreri, the causal agent of frosty pod rot of cacao.</title>
        <authorList>
            <person name="Aime M.C."/>
            <person name="Diaz-Valderrama J.R."/>
            <person name="Kijpornyongpan T."/>
            <person name="Phillips-Mora W."/>
        </authorList>
    </citation>
    <scope>NUCLEOTIDE SEQUENCE [LARGE SCALE GENOMIC DNA]</scope>
    <source>
        <strain evidence="1 2">MCA 2952</strain>
    </source>
</reference>
<evidence type="ECO:0000313" key="2">
    <source>
        <dbReference type="Proteomes" id="UP000054988"/>
    </source>
</evidence>
<comment type="caution">
    <text evidence="1">The sequence shown here is derived from an EMBL/GenBank/DDBJ whole genome shotgun (WGS) entry which is preliminary data.</text>
</comment>
<proteinExistence type="predicted"/>
<dbReference type="EMBL" id="LATX01000198">
    <property type="protein sequence ID" value="KTB46957.1"/>
    <property type="molecule type" value="Genomic_DNA"/>
</dbReference>
<dbReference type="AlphaFoldDB" id="A0A0W0GEI1"/>
<evidence type="ECO:0000313" key="1">
    <source>
        <dbReference type="EMBL" id="KTB46957.1"/>
    </source>
</evidence>
<organism evidence="1 2">
    <name type="scientific">Moniliophthora roreri</name>
    <name type="common">Frosty pod rot fungus</name>
    <name type="synonym">Monilia roreri</name>
    <dbReference type="NCBI Taxonomy" id="221103"/>
    <lineage>
        <taxon>Eukaryota</taxon>
        <taxon>Fungi</taxon>
        <taxon>Dikarya</taxon>
        <taxon>Basidiomycota</taxon>
        <taxon>Agaricomycotina</taxon>
        <taxon>Agaricomycetes</taxon>
        <taxon>Agaricomycetidae</taxon>
        <taxon>Agaricales</taxon>
        <taxon>Marasmiineae</taxon>
        <taxon>Marasmiaceae</taxon>
        <taxon>Moniliophthora</taxon>
    </lineage>
</organism>
<protein>
    <submittedName>
        <fullName evidence="1">Uncharacterized protein</fullName>
    </submittedName>
</protein>